<keyword evidence="3" id="KW-0285">Flavoprotein</keyword>
<evidence type="ECO:0000256" key="3">
    <source>
        <dbReference type="ARBA" id="ARBA00022630"/>
    </source>
</evidence>
<dbReference type="Pfam" id="PF00441">
    <property type="entry name" value="Acyl-CoA_dh_1"/>
    <property type="match status" value="1"/>
</dbReference>
<dbReference type="AlphaFoldDB" id="A0A846Y2S4"/>
<comment type="caution">
    <text evidence="8">The sequence shown here is derived from an EMBL/GenBank/DDBJ whole genome shotgun (WGS) entry which is preliminary data.</text>
</comment>
<evidence type="ECO:0000256" key="4">
    <source>
        <dbReference type="ARBA" id="ARBA00022827"/>
    </source>
</evidence>
<dbReference type="InterPro" id="IPR013786">
    <property type="entry name" value="AcylCoA_DH/ox_N"/>
</dbReference>
<dbReference type="PANTHER" id="PTHR43884">
    <property type="entry name" value="ACYL-COA DEHYDROGENASE"/>
    <property type="match status" value="1"/>
</dbReference>
<evidence type="ECO:0000256" key="2">
    <source>
        <dbReference type="ARBA" id="ARBA00009347"/>
    </source>
</evidence>
<dbReference type="InterPro" id="IPR009100">
    <property type="entry name" value="AcylCoA_DH/oxidase_NM_dom_sf"/>
</dbReference>
<dbReference type="RefSeq" id="WP_067875008.1">
    <property type="nucleotide sequence ID" value="NZ_JAAXOP010000007.1"/>
</dbReference>
<feature type="domain" description="Acyl-CoA dehydrogenase/oxidase C-terminal" evidence="6">
    <location>
        <begin position="175"/>
        <end position="297"/>
    </location>
</feature>
<organism evidence="8 9">
    <name type="scientific">Nocardia vermiculata</name>
    <dbReference type="NCBI Taxonomy" id="257274"/>
    <lineage>
        <taxon>Bacteria</taxon>
        <taxon>Bacillati</taxon>
        <taxon>Actinomycetota</taxon>
        <taxon>Actinomycetes</taxon>
        <taxon>Mycobacteriales</taxon>
        <taxon>Nocardiaceae</taxon>
        <taxon>Nocardia</taxon>
    </lineage>
</organism>
<protein>
    <submittedName>
        <fullName evidence="8">Acyl-CoA dehydrogenase</fullName>
    </submittedName>
</protein>
<dbReference type="EMBL" id="JAAXOP010000007">
    <property type="protein sequence ID" value="NKY51568.1"/>
    <property type="molecule type" value="Genomic_DNA"/>
</dbReference>
<dbReference type="Gene3D" id="1.20.140.10">
    <property type="entry name" value="Butyryl-CoA Dehydrogenase, subunit A, domain 3"/>
    <property type="match status" value="1"/>
</dbReference>
<dbReference type="SUPFAM" id="SSF56645">
    <property type="entry name" value="Acyl-CoA dehydrogenase NM domain-like"/>
    <property type="match status" value="1"/>
</dbReference>
<evidence type="ECO:0000313" key="8">
    <source>
        <dbReference type="EMBL" id="NKY51568.1"/>
    </source>
</evidence>
<dbReference type="InterPro" id="IPR009075">
    <property type="entry name" value="AcylCo_DH/oxidase_C"/>
</dbReference>
<evidence type="ECO:0000259" key="7">
    <source>
        <dbReference type="Pfam" id="PF02771"/>
    </source>
</evidence>
<evidence type="ECO:0000256" key="1">
    <source>
        <dbReference type="ARBA" id="ARBA00001974"/>
    </source>
</evidence>
<evidence type="ECO:0000259" key="6">
    <source>
        <dbReference type="Pfam" id="PF00441"/>
    </source>
</evidence>
<name>A0A846Y2S4_9NOCA</name>
<dbReference type="Gene3D" id="1.10.540.10">
    <property type="entry name" value="Acyl-CoA dehydrogenase/oxidase, N-terminal domain"/>
    <property type="match status" value="1"/>
</dbReference>
<keyword evidence="5" id="KW-0560">Oxidoreductase</keyword>
<gene>
    <name evidence="8" type="ORF">HGA08_15185</name>
</gene>
<dbReference type="PANTHER" id="PTHR43884:SF20">
    <property type="entry name" value="ACYL-COA DEHYDROGENASE FADE28"/>
    <property type="match status" value="1"/>
</dbReference>
<dbReference type="Proteomes" id="UP000565711">
    <property type="component" value="Unassembled WGS sequence"/>
</dbReference>
<dbReference type="SUPFAM" id="SSF47203">
    <property type="entry name" value="Acyl-CoA dehydrogenase C-terminal domain-like"/>
    <property type="match status" value="1"/>
</dbReference>
<dbReference type="GO" id="GO:0003995">
    <property type="term" value="F:acyl-CoA dehydrogenase activity"/>
    <property type="evidence" value="ECO:0007669"/>
    <property type="project" value="TreeGrafter"/>
</dbReference>
<sequence>MNRPAAFTRDEQALAEAVRGYCHAKCTDDIQRAPGPPFPEQFWTGLAELGVFAMAVPSEEGGSGEILATAIELGHSVAPGPVPATFFAAHALPADRIGGLVAGTELVSVGTAPLMPWAEIADIHIEWTGAGAWVVRRVGAAEPVETLGNEPWARISVEREHPLERVAAAGDLFHLALAGYAVGAGRRVLDTAVDHARTREQFGRTLGSFQAVAHPLVDASLELEAAEKLSILAARATDEPHTDNRGLPAAARLSASRAAMNAAFAAHQALGAIGYSVEGPIGHITQRIRQLTLPTGMDTELEQQVLSGFSAERVEQ</sequence>
<feature type="domain" description="Acyl-CoA dehydrogenase/oxidase N-terminal" evidence="7">
    <location>
        <begin position="8"/>
        <end position="71"/>
    </location>
</feature>
<accession>A0A846Y2S4</accession>
<evidence type="ECO:0000256" key="5">
    <source>
        <dbReference type="ARBA" id="ARBA00023002"/>
    </source>
</evidence>
<keyword evidence="4" id="KW-0274">FAD</keyword>
<reference evidence="8 9" key="1">
    <citation type="submission" date="2020-04" db="EMBL/GenBank/DDBJ databases">
        <title>MicrobeNet Type strains.</title>
        <authorList>
            <person name="Nicholson A.C."/>
        </authorList>
    </citation>
    <scope>NUCLEOTIDE SEQUENCE [LARGE SCALE GENOMIC DNA]</scope>
    <source>
        <strain evidence="8 9">JCM 12354</strain>
    </source>
</reference>
<dbReference type="GO" id="GO:0050660">
    <property type="term" value="F:flavin adenine dinucleotide binding"/>
    <property type="evidence" value="ECO:0007669"/>
    <property type="project" value="InterPro"/>
</dbReference>
<keyword evidence="9" id="KW-1185">Reference proteome</keyword>
<dbReference type="InterPro" id="IPR036250">
    <property type="entry name" value="AcylCo_DH-like_C"/>
</dbReference>
<dbReference type="Pfam" id="PF02771">
    <property type="entry name" value="Acyl-CoA_dh_N"/>
    <property type="match status" value="1"/>
</dbReference>
<dbReference type="InterPro" id="IPR037069">
    <property type="entry name" value="AcylCoA_DH/ox_N_sf"/>
</dbReference>
<evidence type="ECO:0000313" key="9">
    <source>
        <dbReference type="Proteomes" id="UP000565711"/>
    </source>
</evidence>
<comment type="similarity">
    <text evidence="2">Belongs to the acyl-CoA dehydrogenase family.</text>
</comment>
<proteinExistence type="inferred from homology"/>
<comment type="cofactor">
    <cofactor evidence="1">
        <name>FAD</name>
        <dbReference type="ChEBI" id="CHEBI:57692"/>
    </cofactor>
</comment>